<evidence type="ECO:0000313" key="2">
    <source>
        <dbReference type="EMBL" id="MBB5054829.1"/>
    </source>
</evidence>
<evidence type="ECO:0000256" key="1">
    <source>
        <dbReference type="SAM" id="Phobius"/>
    </source>
</evidence>
<protein>
    <submittedName>
        <fullName evidence="3">DUF2065 domain-containing protein</fullName>
    </submittedName>
</protein>
<reference evidence="3 4" key="1">
    <citation type="submission" date="2019-04" db="EMBL/GenBank/DDBJ databases">
        <title>Whole genome sequencing of cave bacteria.</title>
        <authorList>
            <person name="Gan H.M."/>
            <person name="Barton H."/>
            <person name="Savka M.A."/>
        </authorList>
    </citation>
    <scope>NUCLEOTIDE SEQUENCE [LARGE SCALE GENOMIC DNA]</scope>
    <source>
        <strain evidence="3 4">LC387</strain>
    </source>
</reference>
<dbReference type="RefSeq" id="WP_046827252.1">
    <property type="nucleotide sequence ID" value="NZ_JACHIJ010000008.1"/>
</dbReference>
<keyword evidence="1" id="KW-0812">Transmembrane</keyword>
<dbReference type="OrthoDB" id="9815199at2"/>
<accession>A0A4U6BP82</accession>
<keyword evidence="4" id="KW-1185">Reference proteome</keyword>
<feature type="transmembrane region" description="Helical" evidence="1">
    <location>
        <begin position="45"/>
        <end position="64"/>
    </location>
</feature>
<evidence type="ECO:0000313" key="5">
    <source>
        <dbReference type="Proteomes" id="UP000521227"/>
    </source>
</evidence>
<keyword evidence="1" id="KW-1133">Transmembrane helix</keyword>
<dbReference type="STRING" id="211460.YH63_06105"/>
<dbReference type="PANTHER" id="PTHR38602:SF1">
    <property type="entry name" value="INNER MEMBRANE PROTEIN"/>
    <property type="match status" value="1"/>
</dbReference>
<gene>
    <name evidence="2" type="ORF">HNQ36_004836</name>
    <name evidence="3" type="ORF">YH63_012910</name>
</gene>
<dbReference type="AlphaFoldDB" id="A0A4U6BP82"/>
<dbReference type="Pfam" id="PF09838">
    <property type="entry name" value="DUF2065"/>
    <property type="match status" value="1"/>
</dbReference>
<evidence type="ECO:0000313" key="4">
    <source>
        <dbReference type="Proteomes" id="UP000034832"/>
    </source>
</evidence>
<sequence length="66" mass="7106">MRSIGYGDLLVGVGIMLVLEGLLFTALPNWMRSAMKSALSSPDNILRAVGLVSAVVGLLLIWLVRH</sequence>
<dbReference type="EMBL" id="LBIA02000001">
    <property type="protein sequence ID" value="TKT72249.1"/>
    <property type="molecule type" value="Genomic_DNA"/>
</dbReference>
<evidence type="ECO:0000313" key="3">
    <source>
        <dbReference type="EMBL" id="TKT72249.1"/>
    </source>
</evidence>
<dbReference type="PANTHER" id="PTHR38602">
    <property type="entry name" value="INNER MEMBRANE PROTEIN-RELATED"/>
    <property type="match status" value="1"/>
</dbReference>
<name>A0A4U6BP82_9BRAD</name>
<keyword evidence="1" id="KW-0472">Membrane</keyword>
<comment type="caution">
    <text evidence="3">The sequence shown here is derived from an EMBL/GenBank/DDBJ whole genome shotgun (WGS) entry which is preliminary data.</text>
</comment>
<dbReference type="InterPro" id="IPR019201">
    <property type="entry name" value="DUF2065"/>
</dbReference>
<dbReference type="EMBL" id="JACHIJ010000008">
    <property type="protein sequence ID" value="MBB5054829.1"/>
    <property type="molecule type" value="Genomic_DNA"/>
</dbReference>
<dbReference type="Proteomes" id="UP000034832">
    <property type="component" value="Unassembled WGS sequence"/>
</dbReference>
<organism evidence="3 4">
    <name type="scientific">Afipia massiliensis</name>
    <dbReference type="NCBI Taxonomy" id="211460"/>
    <lineage>
        <taxon>Bacteria</taxon>
        <taxon>Pseudomonadati</taxon>
        <taxon>Pseudomonadota</taxon>
        <taxon>Alphaproteobacteria</taxon>
        <taxon>Hyphomicrobiales</taxon>
        <taxon>Nitrobacteraceae</taxon>
        <taxon>Afipia</taxon>
    </lineage>
</organism>
<reference evidence="2 5" key="2">
    <citation type="submission" date="2020-08" db="EMBL/GenBank/DDBJ databases">
        <title>Genomic Encyclopedia of Type Strains, Phase IV (KMG-IV): sequencing the most valuable type-strain genomes for metagenomic binning, comparative biology and taxonomic classification.</title>
        <authorList>
            <person name="Goeker M."/>
        </authorList>
    </citation>
    <scope>NUCLEOTIDE SEQUENCE [LARGE SCALE GENOMIC DNA]</scope>
    <source>
        <strain evidence="2 5">DSM 17498</strain>
    </source>
</reference>
<dbReference type="Proteomes" id="UP000521227">
    <property type="component" value="Unassembled WGS sequence"/>
</dbReference>
<feature type="transmembrane region" description="Helical" evidence="1">
    <location>
        <begin position="7"/>
        <end position="25"/>
    </location>
</feature>
<proteinExistence type="predicted"/>